<protein>
    <submittedName>
        <fullName evidence="3">Energy transducer TonB</fullName>
    </submittedName>
</protein>
<reference evidence="3 4" key="1">
    <citation type="submission" date="2020-07" db="EMBL/GenBank/DDBJ databases">
        <title>Chryseobacterium sp.cx-624.</title>
        <authorList>
            <person name="Yang C."/>
        </authorList>
    </citation>
    <scope>NUCLEOTIDE SEQUENCE [LARGE SCALE GENOMIC DNA]</scope>
    <source>
        <strain evidence="4">cx-624</strain>
        <strain evidence="3">Cx-624</strain>
    </source>
</reference>
<proteinExistence type="predicted"/>
<evidence type="ECO:0000259" key="1">
    <source>
        <dbReference type="Pfam" id="PF03544"/>
    </source>
</evidence>
<dbReference type="RefSeq" id="WP_181887296.1">
    <property type="nucleotide sequence ID" value="NZ_CP059472.1"/>
</dbReference>
<evidence type="ECO:0000313" key="5">
    <source>
        <dbReference type="Proteomes" id="UP000539710"/>
    </source>
</evidence>
<keyword evidence="5" id="KW-1185">Reference proteome</keyword>
<evidence type="ECO:0000313" key="3">
    <source>
        <dbReference type="EMBL" id="QMS97468.1"/>
    </source>
</evidence>
<dbReference type="GO" id="GO:0055085">
    <property type="term" value="P:transmembrane transport"/>
    <property type="evidence" value="ECO:0007669"/>
    <property type="project" value="InterPro"/>
</dbReference>
<reference evidence="5" key="2">
    <citation type="submission" date="2020-07" db="EMBL/GenBank/DDBJ databases">
        <title>Flavobacterium sp. xlx-214.</title>
        <authorList>
            <person name="Yang C."/>
        </authorList>
    </citation>
    <scope>NUCLEOTIDE SEQUENCE [LARGE SCALE GENOMIC DNA]</scope>
    <source>
        <strain evidence="5">CX-624</strain>
    </source>
</reference>
<organism evidence="3 4">
    <name type="scientific">Marnyiella aurantia</name>
    <dbReference type="NCBI Taxonomy" id="2758037"/>
    <lineage>
        <taxon>Bacteria</taxon>
        <taxon>Pseudomonadati</taxon>
        <taxon>Bacteroidota</taxon>
        <taxon>Flavobacteriia</taxon>
        <taxon>Flavobacteriales</taxon>
        <taxon>Weeksellaceae</taxon>
        <taxon>Marnyiella</taxon>
    </lineage>
</organism>
<dbReference type="Proteomes" id="UP000539710">
    <property type="component" value="Unassembled WGS sequence"/>
</dbReference>
<dbReference type="Pfam" id="PF03544">
    <property type="entry name" value="TonB_C"/>
    <property type="match status" value="1"/>
</dbReference>
<sequence length="228" mass="26078">MFYSAAAQEQPFIHPQYPAGQDFYEGGSKLLYKEIHNTLRKLAIEPCLNEEVRYTGSVLVRENSKISFVKDFDSVNITANKCAYDIFRKVLPHLKKWKPAFIDGKTVNAVSQFTLVPNHLFNYYQEGYFYTEEVKNAEFPGGLTAFRQEILKNFRADVVPTGMIKRVVVHFVVGRDGRIEDVTAEGDSPHVNAEALRTVYRIKTLWKPATKYGVQVRARYKLPLAFGS</sequence>
<dbReference type="Proteomes" id="UP000515349">
    <property type="component" value="Chromosome"/>
</dbReference>
<reference evidence="2" key="3">
    <citation type="submission" date="2020-07" db="EMBL/GenBank/DDBJ databases">
        <authorList>
            <person name="Yang C."/>
        </authorList>
    </citation>
    <scope>NUCLEOTIDE SEQUENCE</scope>
    <source>
        <strain evidence="2">Cx-624</strain>
    </source>
</reference>
<dbReference type="EMBL" id="CP059472">
    <property type="protein sequence ID" value="QMS97468.1"/>
    <property type="molecule type" value="Genomic_DNA"/>
</dbReference>
<dbReference type="EMBL" id="JACEUX010000002">
    <property type="protein sequence ID" value="MBA5247205.1"/>
    <property type="molecule type" value="Genomic_DNA"/>
</dbReference>
<evidence type="ECO:0000313" key="2">
    <source>
        <dbReference type="EMBL" id="MBA5247205.1"/>
    </source>
</evidence>
<dbReference type="AlphaFoldDB" id="A0A7D7QR50"/>
<evidence type="ECO:0000313" key="4">
    <source>
        <dbReference type="Proteomes" id="UP000515349"/>
    </source>
</evidence>
<dbReference type="Gene3D" id="3.30.1150.10">
    <property type="match status" value="1"/>
</dbReference>
<name>A0A7D7QR50_9FLAO</name>
<feature type="domain" description="TonB C-terminal" evidence="1">
    <location>
        <begin position="166"/>
        <end position="226"/>
    </location>
</feature>
<dbReference type="KEGG" id="cbau:H1R16_06940"/>
<accession>A0A7D7QR50</accession>
<dbReference type="SUPFAM" id="SSF74653">
    <property type="entry name" value="TolA/TonB C-terminal domain"/>
    <property type="match status" value="1"/>
</dbReference>
<gene>
    <name evidence="3" type="ORF">H1R16_06940</name>
    <name evidence="2" type="ORF">H2507_08500</name>
</gene>
<dbReference type="InterPro" id="IPR037682">
    <property type="entry name" value="TonB_C"/>
</dbReference>